<dbReference type="InterPro" id="IPR029448">
    <property type="entry name" value="FANCD2"/>
</dbReference>
<dbReference type="InterPro" id="IPR016024">
    <property type="entry name" value="ARM-type_fold"/>
</dbReference>
<evidence type="ECO:0000256" key="2">
    <source>
        <dbReference type="ARBA" id="ARBA00022499"/>
    </source>
</evidence>
<evidence type="ECO:0000256" key="6">
    <source>
        <dbReference type="SAM" id="MobiDB-lite"/>
    </source>
</evidence>
<dbReference type="GO" id="GO:0000793">
    <property type="term" value="C:condensed chromosome"/>
    <property type="evidence" value="ECO:0007669"/>
    <property type="project" value="TreeGrafter"/>
</dbReference>
<dbReference type="PANTHER" id="PTHR32086:SF0">
    <property type="entry name" value="FANCONI ANEMIA GROUP D2 PROTEIN"/>
    <property type="match status" value="1"/>
</dbReference>
<evidence type="ECO:0000313" key="8">
    <source>
        <dbReference type="WBParaSite" id="PSAMB.scaffold215size64897.g3397.t1"/>
    </source>
</evidence>
<keyword evidence="2" id="KW-1017">Isopeptide bond</keyword>
<comment type="similarity">
    <text evidence="5">Belongs to the Fanconi anemia protein FANCD2 family.</text>
</comment>
<feature type="compositionally biased region" description="Acidic residues" evidence="6">
    <location>
        <begin position="886"/>
        <end position="915"/>
    </location>
</feature>
<dbReference type="Proteomes" id="UP000887566">
    <property type="component" value="Unplaced"/>
</dbReference>
<proteinExistence type="inferred from homology"/>
<protein>
    <submittedName>
        <fullName evidence="8">Uncharacterized protein</fullName>
    </submittedName>
</protein>
<dbReference type="AlphaFoldDB" id="A0A914VLS7"/>
<dbReference type="WBParaSite" id="PSAMB.scaffold215size64897.g3397.t1">
    <property type="protein sequence ID" value="PSAMB.scaffold215size64897.g3397.t1"/>
    <property type="gene ID" value="PSAMB.scaffold215size64897.g3397"/>
</dbReference>
<evidence type="ECO:0000256" key="3">
    <source>
        <dbReference type="ARBA" id="ARBA00022843"/>
    </source>
</evidence>
<comment type="subcellular location">
    <subcellularLocation>
        <location evidence="1">Nucleus</location>
    </subcellularLocation>
</comment>
<keyword evidence="4" id="KW-0539">Nucleus</keyword>
<dbReference type="GO" id="GO:1990918">
    <property type="term" value="P:double-strand break repair involved in meiotic recombination"/>
    <property type="evidence" value="ECO:0007669"/>
    <property type="project" value="TreeGrafter"/>
</dbReference>
<feature type="compositionally biased region" description="Basic and acidic residues" evidence="6">
    <location>
        <begin position="875"/>
        <end position="885"/>
    </location>
</feature>
<sequence>MVRRKANISPSLTFNSKMGRFDDEDEEEEPIDGDDFRDAVEQVFDEERSSQITQEGRAFADTGERIEPEDLFERTLEEAGVQLRDYGDDVTRTFIVDEDLNHAGFVRKLTDVLAESNKKQKDFFEAFERNVRDERKLEIVLMPSDSAGFGQQDTVMRGLLLVPSLQKPVFRLVIDKMDYYALKASQNEKSVRLTQWLLAQFRYLETVYDSRALFDCIFQVELMRWPPAIRNALIDALPEVLVDVDVQQDVAKNLHEMFDKQQQVGPDPDSMRLAILRCLSLLNINVDTLEPIRAALLSSLKTASGSLVPEIVHFCLETIGAKEKGAFKEILEGIRSNLNLSRFKNDNYADTDQDPVTQVMHEITVKVRFDESHFAKDTVAFLRTGIDTEGRKTFKEFDVLLGIAVFEDQLCQERVLTEFRHQITNSVEDSFGKLITSVLELQAFIRSRFKALLRLIEQLVWAADMVVAEFGARMYKSLFLAFDGDYRQEVVIAMTSDHVNSVESETTVVLGCLKQLAKSHPSLMLPYAVFVQSLFDTIGYLTMDNVRTLFEVMVTLYAHVDDEGDSSADDFHIAINKFLVSSSARDNVWGVLGMLMQLKQELNARSKSEDEKERMIEQTLGLLDKCTKPNAKVRAVFYEQMAEIFLSNPQNIPRSAALVNWYDGLCAQFRDEFFKTRPAGKENSLLGLEKKGFVNSESAEWLQLSELISDANKADEKTETRLVTLVPLFRLLRAFARVHREWDNAVDDNLNGLLFTLEANLSLSNCADAEGSADALSKCHTLYYCIRWLREIVNTFSDAKLGEENQAKVAELLQKRYAHMVACHRELEQIIKKIGRYPLPSEQLDACQTVVVYNVEQPKKKPAVKKEKKAKKAKKEKEEKEKEEDGGGTADSDDDAPTVENDQAEIDAESADDPDVPGSSKQVPGKVKLGRKGKAGAKQTSLEQITLEKFQARFTPLKLCAVALLLKDNDGSSKRILGTLLQELIDILKATLPQKHKRSLPWLSSAVGNGTQYHGGLATIWRLVTTVIPAVTKSLQESYHFFRTQMNNSQGVVDNFERNDRSQQIAELLRMSLQVLTIVFSS</sequence>
<feature type="region of interest" description="Disordered" evidence="6">
    <location>
        <begin position="861"/>
        <end position="935"/>
    </location>
</feature>
<keyword evidence="3" id="KW-0832">Ubl conjugation</keyword>
<dbReference type="GO" id="GO:0031573">
    <property type="term" value="P:mitotic intra-S DNA damage checkpoint signaling"/>
    <property type="evidence" value="ECO:0007669"/>
    <property type="project" value="TreeGrafter"/>
</dbReference>
<reference evidence="8" key="1">
    <citation type="submission" date="2022-11" db="UniProtKB">
        <authorList>
            <consortium name="WormBaseParasite"/>
        </authorList>
    </citation>
    <scope>IDENTIFICATION</scope>
</reference>
<dbReference type="GO" id="GO:0036297">
    <property type="term" value="P:interstrand cross-link repair"/>
    <property type="evidence" value="ECO:0007669"/>
    <property type="project" value="TreeGrafter"/>
</dbReference>
<accession>A0A914VLS7</accession>
<keyword evidence="7" id="KW-1185">Reference proteome</keyword>
<dbReference type="GO" id="GO:0005634">
    <property type="term" value="C:nucleus"/>
    <property type="evidence" value="ECO:0007669"/>
    <property type="project" value="UniProtKB-SubCell"/>
</dbReference>
<name>A0A914VLS7_9BILA</name>
<feature type="region of interest" description="Disordered" evidence="6">
    <location>
        <begin position="1"/>
        <end position="36"/>
    </location>
</feature>
<evidence type="ECO:0000313" key="7">
    <source>
        <dbReference type="Proteomes" id="UP000887566"/>
    </source>
</evidence>
<organism evidence="7 8">
    <name type="scientific">Plectus sambesii</name>
    <dbReference type="NCBI Taxonomy" id="2011161"/>
    <lineage>
        <taxon>Eukaryota</taxon>
        <taxon>Metazoa</taxon>
        <taxon>Ecdysozoa</taxon>
        <taxon>Nematoda</taxon>
        <taxon>Chromadorea</taxon>
        <taxon>Plectida</taxon>
        <taxon>Plectina</taxon>
        <taxon>Plectoidea</taxon>
        <taxon>Plectidae</taxon>
        <taxon>Plectus</taxon>
    </lineage>
</organism>
<dbReference type="PANTHER" id="PTHR32086">
    <property type="entry name" value="FANCONI ANEMIA GROUP D2 PROTEIN"/>
    <property type="match status" value="1"/>
</dbReference>
<evidence type="ECO:0000256" key="4">
    <source>
        <dbReference type="ARBA" id="ARBA00023242"/>
    </source>
</evidence>
<feature type="compositionally biased region" description="Basic residues" evidence="6">
    <location>
        <begin position="861"/>
        <end position="874"/>
    </location>
</feature>
<evidence type="ECO:0000256" key="1">
    <source>
        <dbReference type="ARBA" id="ARBA00004123"/>
    </source>
</evidence>
<dbReference type="GO" id="GO:0007129">
    <property type="term" value="P:homologous chromosome pairing at meiosis"/>
    <property type="evidence" value="ECO:0007669"/>
    <property type="project" value="TreeGrafter"/>
</dbReference>
<evidence type="ECO:0000256" key="5">
    <source>
        <dbReference type="ARBA" id="ARBA00093456"/>
    </source>
</evidence>
<dbReference type="GO" id="GO:0070182">
    <property type="term" value="F:DNA polymerase binding"/>
    <property type="evidence" value="ECO:0007669"/>
    <property type="project" value="TreeGrafter"/>
</dbReference>
<feature type="compositionally biased region" description="Acidic residues" evidence="6">
    <location>
        <begin position="22"/>
        <end position="33"/>
    </location>
</feature>
<dbReference type="SUPFAM" id="SSF48371">
    <property type="entry name" value="ARM repeat"/>
    <property type="match status" value="1"/>
</dbReference>
<dbReference type="Pfam" id="PF14631">
    <property type="entry name" value="FancD2"/>
    <property type="match status" value="1"/>
</dbReference>